<comment type="caution">
    <text evidence="1">The sequence shown here is derived from an EMBL/GenBank/DDBJ whole genome shotgun (WGS) entry which is preliminary data.</text>
</comment>
<evidence type="ECO:0000313" key="1">
    <source>
        <dbReference type="EMBL" id="MPN51240.1"/>
    </source>
</evidence>
<name>A0A645IJC9_9ZZZZ</name>
<dbReference type="AlphaFoldDB" id="A0A645IJC9"/>
<accession>A0A645IJC9</accession>
<sequence>MLSYITDEIEKSVIFHPVIIIHQHSSVGNITLKIEEFCQLGFYCFLVMPQSFFIKQISFRRLHGGVANHSRGTPYKGYGSMPGTLKVLQHHYPHQMSYMQRIGCGIYSQVAGGLFFH</sequence>
<gene>
    <name evidence="1" type="ORF">SDC9_198882</name>
</gene>
<dbReference type="EMBL" id="VSSQ01116148">
    <property type="protein sequence ID" value="MPN51240.1"/>
    <property type="molecule type" value="Genomic_DNA"/>
</dbReference>
<reference evidence="1" key="1">
    <citation type="submission" date="2019-08" db="EMBL/GenBank/DDBJ databases">
        <authorList>
            <person name="Kucharzyk K."/>
            <person name="Murdoch R.W."/>
            <person name="Higgins S."/>
            <person name="Loffler F."/>
        </authorList>
    </citation>
    <scope>NUCLEOTIDE SEQUENCE</scope>
</reference>
<organism evidence="1">
    <name type="scientific">bioreactor metagenome</name>
    <dbReference type="NCBI Taxonomy" id="1076179"/>
    <lineage>
        <taxon>unclassified sequences</taxon>
        <taxon>metagenomes</taxon>
        <taxon>ecological metagenomes</taxon>
    </lineage>
</organism>
<proteinExistence type="predicted"/>
<protein>
    <submittedName>
        <fullName evidence="1">Uncharacterized protein</fullName>
    </submittedName>
</protein>